<evidence type="ECO:0000313" key="1">
    <source>
        <dbReference type="EMBL" id="KAH6650539.1"/>
    </source>
</evidence>
<accession>A0ACB7PMT5</accession>
<protein>
    <submittedName>
        <fullName evidence="1">Kinase-like domain-containing protein</fullName>
    </submittedName>
</protein>
<sequence length="380" mass="42666">MVLSSILSPGVGRLKSILGRAPQQLQTFRPISEESVGRYCDGGYHPLGFGVYSTVWLACNTQTKGHVALKFELDILGYIKSQTPSPHLGSGHILGLLDKFVHHGPHHLCLVFKAMGPDMSKYRRLFPKQRIPVSLMKQISRQLLLALSYLHDSCHVIHTDIKPQNMLVETPAINTMFEQAPSEVFLPEDTPQGPPGDFYMESSQISSAEEDLTRPTDLSVRLADFGTSSWFDRHLTEWIQPQMLRAPEVILGADWDYKVDIWNLGLVLWELTEGQLLFDGSWTPAAPYGGEAHLAQMTAILGEMPPSLLARSMRRDQYFGSKGNLLKSSFPPCTLEQFSKMSNLSEAERKAYLDFIKSMINLDPEQRPNASELLASPWLR</sequence>
<organism evidence="1 2">
    <name type="scientific">Chaetomium tenue</name>
    <dbReference type="NCBI Taxonomy" id="1854479"/>
    <lineage>
        <taxon>Eukaryota</taxon>
        <taxon>Fungi</taxon>
        <taxon>Dikarya</taxon>
        <taxon>Ascomycota</taxon>
        <taxon>Pezizomycotina</taxon>
        <taxon>Sordariomycetes</taxon>
        <taxon>Sordariomycetidae</taxon>
        <taxon>Sordariales</taxon>
        <taxon>Chaetomiaceae</taxon>
        <taxon>Chaetomium</taxon>
    </lineage>
</organism>
<dbReference type="Proteomes" id="UP000724584">
    <property type="component" value="Unassembled WGS sequence"/>
</dbReference>
<reference evidence="1 2" key="1">
    <citation type="journal article" date="2021" name="Nat. Commun.">
        <title>Genetic determinants of endophytism in the Arabidopsis root mycobiome.</title>
        <authorList>
            <person name="Mesny F."/>
            <person name="Miyauchi S."/>
            <person name="Thiergart T."/>
            <person name="Pickel B."/>
            <person name="Atanasova L."/>
            <person name="Karlsson M."/>
            <person name="Huettel B."/>
            <person name="Barry K.W."/>
            <person name="Haridas S."/>
            <person name="Chen C."/>
            <person name="Bauer D."/>
            <person name="Andreopoulos W."/>
            <person name="Pangilinan J."/>
            <person name="LaButti K."/>
            <person name="Riley R."/>
            <person name="Lipzen A."/>
            <person name="Clum A."/>
            <person name="Drula E."/>
            <person name="Henrissat B."/>
            <person name="Kohler A."/>
            <person name="Grigoriev I.V."/>
            <person name="Martin F.M."/>
            <person name="Hacquard S."/>
        </authorList>
    </citation>
    <scope>NUCLEOTIDE SEQUENCE [LARGE SCALE GENOMIC DNA]</scope>
    <source>
        <strain evidence="1 2">MPI-SDFR-AT-0079</strain>
    </source>
</reference>
<evidence type="ECO:0000313" key="2">
    <source>
        <dbReference type="Proteomes" id="UP000724584"/>
    </source>
</evidence>
<keyword evidence="2" id="KW-1185">Reference proteome</keyword>
<proteinExistence type="predicted"/>
<comment type="caution">
    <text evidence="1">The sequence shown here is derived from an EMBL/GenBank/DDBJ whole genome shotgun (WGS) entry which is preliminary data.</text>
</comment>
<name>A0ACB7PMT5_9PEZI</name>
<gene>
    <name evidence="1" type="ORF">F5144DRAFT_637493</name>
</gene>
<dbReference type="EMBL" id="JAGIZQ010000001">
    <property type="protein sequence ID" value="KAH6650539.1"/>
    <property type="molecule type" value="Genomic_DNA"/>
</dbReference>